<dbReference type="EMBL" id="BTSX01000001">
    <property type="protein sequence ID" value="GMS79300.1"/>
    <property type="molecule type" value="Genomic_DNA"/>
</dbReference>
<feature type="non-terminal residue" evidence="17">
    <location>
        <position position="399"/>
    </location>
</feature>
<dbReference type="InterPro" id="IPR000742">
    <property type="entry name" value="EGF"/>
</dbReference>
<evidence type="ECO:0000256" key="9">
    <source>
        <dbReference type="ARBA" id="ARBA00023136"/>
    </source>
</evidence>
<proteinExistence type="inferred from homology"/>
<evidence type="ECO:0000256" key="14">
    <source>
        <dbReference type="RuleBase" id="RU000679"/>
    </source>
</evidence>
<keyword evidence="3 14" id="KW-0813">Transport</keyword>
<comment type="caution">
    <text evidence="13">Lacks conserved residue(s) required for the propagation of feature annotation.</text>
</comment>
<dbReference type="AlphaFoldDB" id="A0AAV5SAL7"/>
<keyword evidence="12 14" id="KW-0407">Ion channel</keyword>
<gene>
    <name evidence="17" type="ORF">PENTCL1PPCAC_1475</name>
</gene>
<dbReference type="Proteomes" id="UP001432027">
    <property type="component" value="Unassembled WGS sequence"/>
</dbReference>
<dbReference type="Gene3D" id="1.10.287.770">
    <property type="entry name" value="YojJ-like"/>
    <property type="match status" value="1"/>
</dbReference>
<reference evidence="17" key="1">
    <citation type="submission" date="2023-10" db="EMBL/GenBank/DDBJ databases">
        <title>Genome assembly of Pristionchus species.</title>
        <authorList>
            <person name="Yoshida K."/>
            <person name="Sommer R.J."/>
        </authorList>
    </citation>
    <scope>NUCLEOTIDE SEQUENCE</scope>
    <source>
        <strain evidence="17">RS0144</strain>
    </source>
</reference>
<name>A0AAV5SAL7_9BILA</name>
<feature type="disulfide bond" evidence="13">
    <location>
        <begin position="37"/>
        <end position="46"/>
    </location>
</feature>
<keyword evidence="13" id="KW-0245">EGF-like domain</keyword>
<dbReference type="InterPro" id="IPR001873">
    <property type="entry name" value="ENaC"/>
</dbReference>
<keyword evidence="10" id="KW-0325">Glycoprotein</keyword>
<keyword evidence="18" id="KW-1185">Reference proteome</keyword>
<organism evidence="17 18">
    <name type="scientific">Pristionchus entomophagus</name>
    <dbReference type="NCBI Taxonomy" id="358040"/>
    <lineage>
        <taxon>Eukaryota</taxon>
        <taxon>Metazoa</taxon>
        <taxon>Ecdysozoa</taxon>
        <taxon>Nematoda</taxon>
        <taxon>Chromadorea</taxon>
        <taxon>Rhabditida</taxon>
        <taxon>Rhabditina</taxon>
        <taxon>Diplogasteromorpha</taxon>
        <taxon>Diplogasteroidea</taxon>
        <taxon>Neodiplogasteridae</taxon>
        <taxon>Pristionchus</taxon>
    </lineage>
</organism>
<evidence type="ECO:0000256" key="13">
    <source>
        <dbReference type="PROSITE-ProRule" id="PRU00076"/>
    </source>
</evidence>
<feature type="domain" description="EGF-like" evidence="16">
    <location>
        <begin position="7"/>
        <end position="47"/>
    </location>
</feature>
<evidence type="ECO:0000256" key="7">
    <source>
        <dbReference type="ARBA" id="ARBA00023053"/>
    </source>
</evidence>
<dbReference type="PANTHER" id="PTHR11690">
    <property type="entry name" value="AMILORIDE-SENSITIVE SODIUM CHANNEL-RELATED"/>
    <property type="match status" value="1"/>
</dbReference>
<sequence>RCGPYIDGTGTQHLTRCSYADPGATCSDDVSLPMCTCGAGYTGPTCGMREYIFHKITWNGCFISAIALLDIIRIAQTSPAALIDVLPLLYAFLTEEQKKALSWSLDEVIDSIDYEMMGVDDASAFTQVFDDQLGNCYTFNYANKTNPVEGVYNTRFTGQSRGFTINLKLDPSEQVAWIESAAISAYIHAPGTPPAQGILYSLRAAASDVIALRRTITKLNSHCIVSRAALKRNYYQDGDYTTDGCYSACYQDKVLEKCGCMDARYKKAASATQCLFKDNECINSVSATYEEPQSWRSCSCPAACYQEVYALSATKAALPFKMPNCANVTYGCPDQMQKIARLTIYLDSLENQVYVEMQKMSLSTLLSQFGGQIGFLLGMSIVGILEICVLCGTLGKDHC</sequence>
<evidence type="ECO:0000256" key="12">
    <source>
        <dbReference type="ARBA" id="ARBA00023303"/>
    </source>
</evidence>
<dbReference type="PROSITE" id="PS01186">
    <property type="entry name" value="EGF_2"/>
    <property type="match status" value="1"/>
</dbReference>
<evidence type="ECO:0000256" key="4">
    <source>
        <dbReference type="ARBA" id="ARBA00022461"/>
    </source>
</evidence>
<keyword evidence="8 14" id="KW-0406">Ion transport</keyword>
<dbReference type="PANTHER" id="PTHR11690:SF282">
    <property type="entry name" value="DEGENERIN-LIKE PROTEIN ASIC-1"/>
    <property type="match status" value="1"/>
</dbReference>
<evidence type="ECO:0000256" key="15">
    <source>
        <dbReference type="SAM" id="Phobius"/>
    </source>
</evidence>
<feature type="non-terminal residue" evidence="17">
    <location>
        <position position="1"/>
    </location>
</feature>
<comment type="caution">
    <text evidence="17">The sequence shown here is derived from an EMBL/GenBank/DDBJ whole genome shotgun (WGS) entry which is preliminary data.</text>
</comment>
<evidence type="ECO:0000256" key="5">
    <source>
        <dbReference type="ARBA" id="ARBA00022692"/>
    </source>
</evidence>
<evidence type="ECO:0000256" key="2">
    <source>
        <dbReference type="ARBA" id="ARBA00007193"/>
    </source>
</evidence>
<protein>
    <recommendedName>
        <fullName evidence="16">EGF-like domain-containing protein</fullName>
    </recommendedName>
</protein>
<keyword evidence="5 14" id="KW-0812">Transmembrane</keyword>
<evidence type="ECO:0000256" key="10">
    <source>
        <dbReference type="ARBA" id="ARBA00023180"/>
    </source>
</evidence>
<evidence type="ECO:0000256" key="1">
    <source>
        <dbReference type="ARBA" id="ARBA00004141"/>
    </source>
</evidence>
<dbReference type="GO" id="GO:0015280">
    <property type="term" value="F:ligand-gated sodium channel activity"/>
    <property type="evidence" value="ECO:0007669"/>
    <property type="project" value="TreeGrafter"/>
</dbReference>
<evidence type="ECO:0000313" key="18">
    <source>
        <dbReference type="Proteomes" id="UP001432027"/>
    </source>
</evidence>
<dbReference type="PRINTS" id="PR01078">
    <property type="entry name" value="AMINACHANNEL"/>
</dbReference>
<keyword evidence="6 15" id="KW-1133">Transmembrane helix</keyword>
<evidence type="ECO:0000256" key="11">
    <source>
        <dbReference type="ARBA" id="ARBA00023201"/>
    </source>
</evidence>
<keyword evidence="9 15" id="KW-0472">Membrane</keyword>
<dbReference type="PROSITE" id="PS50026">
    <property type="entry name" value="EGF_3"/>
    <property type="match status" value="1"/>
</dbReference>
<dbReference type="Gene3D" id="1.10.287.820">
    <property type="entry name" value="Acid-sensing ion channel domain"/>
    <property type="match status" value="1"/>
</dbReference>
<evidence type="ECO:0000256" key="6">
    <source>
        <dbReference type="ARBA" id="ARBA00022989"/>
    </source>
</evidence>
<keyword evidence="7" id="KW-0915">Sodium</keyword>
<keyword evidence="4 14" id="KW-0894">Sodium channel</keyword>
<comment type="subcellular location">
    <subcellularLocation>
        <location evidence="1">Membrane</location>
        <topology evidence="1">Multi-pass membrane protein</topology>
    </subcellularLocation>
</comment>
<evidence type="ECO:0000259" key="16">
    <source>
        <dbReference type="PROSITE" id="PS50026"/>
    </source>
</evidence>
<evidence type="ECO:0000256" key="8">
    <source>
        <dbReference type="ARBA" id="ARBA00023065"/>
    </source>
</evidence>
<accession>A0AAV5SAL7</accession>
<comment type="similarity">
    <text evidence="2 14">Belongs to the amiloride-sensitive sodium channel (TC 1.A.6) family.</text>
</comment>
<keyword evidence="13" id="KW-1015">Disulfide bond</keyword>
<evidence type="ECO:0000313" key="17">
    <source>
        <dbReference type="EMBL" id="GMS79300.1"/>
    </source>
</evidence>
<dbReference type="Pfam" id="PF00858">
    <property type="entry name" value="ASC"/>
    <property type="match status" value="1"/>
</dbReference>
<dbReference type="GO" id="GO:0005886">
    <property type="term" value="C:plasma membrane"/>
    <property type="evidence" value="ECO:0007669"/>
    <property type="project" value="TreeGrafter"/>
</dbReference>
<evidence type="ECO:0000256" key="3">
    <source>
        <dbReference type="ARBA" id="ARBA00022448"/>
    </source>
</evidence>
<keyword evidence="11 14" id="KW-0739">Sodium transport</keyword>
<dbReference type="PROSITE" id="PS00022">
    <property type="entry name" value="EGF_1"/>
    <property type="match status" value="1"/>
</dbReference>
<feature type="transmembrane region" description="Helical" evidence="15">
    <location>
        <begin position="373"/>
        <end position="395"/>
    </location>
</feature>